<organism evidence="1 2">
    <name type="scientific">Ornithinibacillus halotolerans</name>
    <dbReference type="NCBI Taxonomy" id="1274357"/>
    <lineage>
        <taxon>Bacteria</taxon>
        <taxon>Bacillati</taxon>
        <taxon>Bacillota</taxon>
        <taxon>Bacilli</taxon>
        <taxon>Bacillales</taxon>
        <taxon>Bacillaceae</taxon>
        <taxon>Ornithinibacillus</taxon>
    </lineage>
</organism>
<accession>A0A916W735</accession>
<reference evidence="1" key="1">
    <citation type="journal article" date="2014" name="Int. J. Syst. Evol. Microbiol.">
        <title>Complete genome sequence of Corynebacterium casei LMG S-19264T (=DSM 44701T), isolated from a smear-ripened cheese.</title>
        <authorList>
            <consortium name="US DOE Joint Genome Institute (JGI-PGF)"/>
            <person name="Walter F."/>
            <person name="Albersmeier A."/>
            <person name="Kalinowski J."/>
            <person name="Ruckert C."/>
        </authorList>
    </citation>
    <scope>NUCLEOTIDE SEQUENCE</scope>
    <source>
        <strain evidence="1">CGMCC 1.12408</strain>
    </source>
</reference>
<dbReference type="EMBL" id="BMEY01000006">
    <property type="protein sequence ID" value="GGA72797.1"/>
    <property type="molecule type" value="Genomic_DNA"/>
</dbReference>
<dbReference type="AlphaFoldDB" id="A0A916W735"/>
<comment type="caution">
    <text evidence="1">The sequence shown here is derived from an EMBL/GenBank/DDBJ whole genome shotgun (WGS) entry which is preliminary data.</text>
</comment>
<name>A0A916W735_9BACI</name>
<sequence length="56" mass="6332">MRCGEKCFTIHIDNNGVKEAALINARTPAEARKKFRKEFGKEKEIISVRGKGSVRL</sequence>
<keyword evidence="2" id="KW-1185">Reference proteome</keyword>
<dbReference type="Proteomes" id="UP000613512">
    <property type="component" value="Unassembled WGS sequence"/>
</dbReference>
<proteinExistence type="predicted"/>
<evidence type="ECO:0000313" key="1">
    <source>
        <dbReference type="EMBL" id="GGA72797.1"/>
    </source>
</evidence>
<evidence type="ECO:0000313" key="2">
    <source>
        <dbReference type="Proteomes" id="UP000613512"/>
    </source>
</evidence>
<protein>
    <submittedName>
        <fullName evidence="1">Uncharacterized protein</fullName>
    </submittedName>
</protein>
<reference evidence="1" key="2">
    <citation type="submission" date="2020-09" db="EMBL/GenBank/DDBJ databases">
        <authorList>
            <person name="Sun Q."/>
            <person name="Zhou Y."/>
        </authorList>
    </citation>
    <scope>NUCLEOTIDE SEQUENCE</scope>
    <source>
        <strain evidence="1">CGMCC 1.12408</strain>
    </source>
</reference>
<dbReference type="RefSeq" id="WP_188384121.1">
    <property type="nucleotide sequence ID" value="NZ_BMEY01000006.1"/>
</dbReference>
<gene>
    <name evidence="1" type="ORF">GCM10008025_15740</name>
</gene>